<feature type="domain" description="APS kinase" evidence="6">
    <location>
        <begin position="276"/>
        <end position="429"/>
    </location>
</feature>
<evidence type="ECO:0000259" key="6">
    <source>
        <dbReference type="Pfam" id="PF01583"/>
    </source>
</evidence>
<name>A0A542E1H3_9MICO</name>
<dbReference type="InterPro" id="IPR002891">
    <property type="entry name" value="APS"/>
</dbReference>
<dbReference type="Pfam" id="PF01583">
    <property type="entry name" value="APS_kinase"/>
    <property type="match status" value="1"/>
</dbReference>
<keyword evidence="4" id="KW-0547">Nucleotide-binding</keyword>
<dbReference type="AlphaFoldDB" id="A0A542E1H3"/>
<dbReference type="InterPro" id="IPR027417">
    <property type="entry name" value="P-loop_NTPase"/>
</dbReference>
<dbReference type="InterPro" id="IPR050512">
    <property type="entry name" value="Sulf_AdTrans/APS_kinase"/>
</dbReference>
<reference evidence="7 8" key="1">
    <citation type="submission" date="2019-06" db="EMBL/GenBank/DDBJ databases">
        <title>Sequencing the genomes of 1000 actinobacteria strains.</title>
        <authorList>
            <person name="Klenk H.-P."/>
        </authorList>
    </citation>
    <scope>NUCLEOTIDE SEQUENCE [LARGE SCALE GENOMIC DNA]</scope>
    <source>
        <strain evidence="7 8">DSM 18607</strain>
    </source>
</reference>
<protein>
    <recommendedName>
        <fullName evidence="2">adenylyl-sulfate kinase</fullName>
        <ecNumber evidence="2">2.7.1.25</ecNumber>
    </recommendedName>
</protein>
<dbReference type="Proteomes" id="UP000317893">
    <property type="component" value="Unassembled WGS sequence"/>
</dbReference>
<evidence type="ECO:0000256" key="3">
    <source>
        <dbReference type="ARBA" id="ARBA00022679"/>
    </source>
</evidence>
<dbReference type="PANTHER" id="PTHR42700">
    <property type="entry name" value="SULFATE ADENYLYLTRANSFERASE"/>
    <property type="match status" value="1"/>
</dbReference>
<dbReference type="GO" id="GO:0004020">
    <property type="term" value="F:adenylylsulfate kinase activity"/>
    <property type="evidence" value="ECO:0007669"/>
    <property type="project" value="InterPro"/>
</dbReference>
<dbReference type="SUPFAM" id="SSF52540">
    <property type="entry name" value="P-loop containing nucleoside triphosphate hydrolases"/>
    <property type="match status" value="1"/>
</dbReference>
<evidence type="ECO:0000256" key="1">
    <source>
        <dbReference type="ARBA" id="ARBA00001823"/>
    </source>
</evidence>
<evidence type="ECO:0000313" key="8">
    <source>
        <dbReference type="Proteomes" id="UP000317893"/>
    </source>
</evidence>
<keyword evidence="7" id="KW-0548">Nucleotidyltransferase</keyword>
<sequence length="456" mass="47517">MTVVAAPPTLVGEHRVLADLELVLDGVLEPGHVLGGPVAPDRSDPSAADRTGLLVPAPLVGPALEGGALVLVDEESTPLGRLTDLEAEPTRPAGDADAPVLLRGTLHRERRRESGAGRALALDPTRPLAPGTLLVVLARPALLADTARVVAAAEAGRVLLVVPDDASDTAGVPTAVLSAAAVRLAARLVDAGLAVDVATAPLARRGTADDARLVDRLAARLGAGARLVLTDDPGLDEAADGWQDVVRALDLGEPTPQLADEDRTGLTRWRRPRAQRGLVVFLTGFSGSGKSTVARALQDWLLEHTDRTVSLLDGDVVRRLLSSGLGFDRASRSTNIRRIGYVAAEVARHGGLAVCAPVAPYDVDRRAVRAMVEAAGGDLVLVHVATPLEECERRDLKGLYAKARAGLVPEFTGISDPYDVPTDADVTLDTTDTPTADAVALVVARLRAGGWIPEAP</sequence>
<accession>A0A542E1H3</accession>
<dbReference type="GO" id="GO:0010134">
    <property type="term" value="P:sulfate assimilation via adenylyl sulfate reduction"/>
    <property type="evidence" value="ECO:0007669"/>
    <property type="project" value="TreeGrafter"/>
</dbReference>
<dbReference type="GO" id="GO:0005524">
    <property type="term" value="F:ATP binding"/>
    <property type="evidence" value="ECO:0007669"/>
    <property type="project" value="InterPro"/>
</dbReference>
<dbReference type="GO" id="GO:0005737">
    <property type="term" value="C:cytoplasm"/>
    <property type="evidence" value="ECO:0007669"/>
    <property type="project" value="TreeGrafter"/>
</dbReference>
<proteinExistence type="predicted"/>
<gene>
    <name evidence="7" type="ORF">FB458_2290</name>
</gene>
<evidence type="ECO:0000256" key="4">
    <source>
        <dbReference type="ARBA" id="ARBA00022741"/>
    </source>
</evidence>
<dbReference type="GO" id="GO:0004781">
    <property type="term" value="F:sulfate adenylyltransferase (ATP) activity"/>
    <property type="evidence" value="ECO:0007669"/>
    <property type="project" value="TreeGrafter"/>
</dbReference>
<comment type="catalytic activity">
    <reaction evidence="1">
        <text>adenosine 5'-phosphosulfate + ATP = 3'-phosphoadenylyl sulfate + ADP + H(+)</text>
        <dbReference type="Rhea" id="RHEA:24152"/>
        <dbReference type="ChEBI" id="CHEBI:15378"/>
        <dbReference type="ChEBI" id="CHEBI:30616"/>
        <dbReference type="ChEBI" id="CHEBI:58243"/>
        <dbReference type="ChEBI" id="CHEBI:58339"/>
        <dbReference type="ChEBI" id="CHEBI:456216"/>
        <dbReference type="EC" id="2.7.1.25"/>
    </reaction>
</comment>
<comment type="caution">
    <text evidence="7">The sequence shown here is derived from an EMBL/GenBank/DDBJ whole genome shotgun (WGS) entry which is preliminary data.</text>
</comment>
<keyword evidence="8" id="KW-1185">Reference proteome</keyword>
<dbReference type="GO" id="GO:0019379">
    <property type="term" value="P:sulfate assimilation, phosphoadenylyl sulfate reduction by phosphoadenylyl-sulfate reductase (thioredoxin)"/>
    <property type="evidence" value="ECO:0007669"/>
    <property type="project" value="TreeGrafter"/>
</dbReference>
<organism evidence="7 8">
    <name type="scientific">Lapillicoccus jejuensis</name>
    <dbReference type="NCBI Taxonomy" id="402171"/>
    <lineage>
        <taxon>Bacteria</taxon>
        <taxon>Bacillati</taxon>
        <taxon>Actinomycetota</taxon>
        <taxon>Actinomycetes</taxon>
        <taxon>Micrococcales</taxon>
        <taxon>Intrasporangiaceae</taxon>
        <taxon>Lapillicoccus</taxon>
    </lineage>
</organism>
<dbReference type="InterPro" id="IPR059117">
    <property type="entry name" value="APS_kinase_dom"/>
</dbReference>
<dbReference type="RefSeq" id="WP_211356014.1">
    <property type="nucleotide sequence ID" value="NZ_BAAAPR010000005.1"/>
</dbReference>
<evidence type="ECO:0000313" key="7">
    <source>
        <dbReference type="EMBL" id="TQJ09182.1"/>
    </source>
</evidence>
<evidence type="ECO:0000256" key="5">
    <source>
        <dbReference type="ARBA" id="ARBA00022840"/>
    </source>
</evidence>
<dbReference type="PANTHER" id="PTHR42700:SF1">
    <property type="entry name" value="SULFATE ADENYLYLTRANSFERASE"/>
    <property type="match status" value="1"/>
</dbReference>
<keyword evidence="3 7" id="KW-0808">Transferase</keyword>
<dbReference type="EMBL" id="VFMN01000001">
    <property type="protein sequence ID" value="TQJ09182.1"/>
    <property type="molecule type" value="Genomic_DNA"/>
</dbReference>
<dbReference type="Gene3D" id="3.40.50.300">
    <property type="entry name" value="P-loop containing nucleotide triphosphate hydrolases"/>
    <property type="match status" value="1"/>
</dbReference>
<dbReference type="EC" id="2.7.1.25" evidence="2"/>
<dbReference type="CDD" id="cd02027">
    <property type="entry name" value="APSK"/>
    <property type="match status" value="1"/>
</dbReference>
<keyword evidence="5" id="KW-0067">ATP-binding</keyword>
<evidence type="ECO:0000256" key="2">
    <source>
        <dbReference type="ARBA" id="ARBA00012121"/>
    </source>
</evidence>
<dbReference type="NCBIfam" id="TIGR00455">
    <property type="entry name" value="apsK"/>
    <property type="match status" value="1"/>
</dbReference>